<organism evidence="1">
    <name type="scientific">human gut metagenome</name>
    <dbReference type="NCBI Taxonomy" id="408170"/>
    <lineage>
        <taxon>unclassified sequences</taxon>
        <taxon>metagenomes</taxon>
        <taxon>organismal metagenomes</taxon>
    </lineage>
</organism>
<evidence type="ECO:0000313" key="1">
    <source>
        <dbReference type="EMBL" id="EKC81413.1"/>
    </source>
</evidence>
<protein>
    <submittedName>
        <fullName evidence="1">Uncharacterized protein</fullName>
    </submittedName>
</protein>
<reference evidence="1" key="1">
    <citation type="journal article" date="2013" name="Environ. Microbiol.">
        <title>Microbiota from the distal guts of lean and obese adolescents exhibit partial functional redundancy besides clear differences in community structure.</title>
        <authorList>
            <person name="Ferrer M."/>
            <person name="Ruiz A."/>
            <person name="Lanza F."/>
            <person name="Haange S.B."/>
            <person name="Oberbach A."/>
            <person name="Till H."/>
            <person name="Bargiela R."/>
            <person name="Campoy C."/>
            <person name="Segura M.T."/>
            <person name="Richter M."/>
            <person name="von Bergen M."/>
            <person name="Seifert J."/>
            <person name="Suarez A."/>
        </authorList>
    </citation>
    <scope>NUCLEOTIDE SEQUENCE</scope>
</reference>
<feature type="non-terminal residue" evidence="1">
    <location>
        <position position="1"/>
    </location>
</feature>
<proteinExistence type="predicted"/>
<dbReference type="AlphaFoldDB" id="K1UGV6"/>
<dbReference type="EMBL" id="AJWY01000261">
    <property type="protein sequence ID" value="EKC81413.1"/>
    <property type="molecule type" value="Genomic_DNA"/>
</dbReference>
<comment type="caution">
    <text evidence="1">The sequence shown here is derived from an EMBL/GenBank/DDBJ whole genome shotgun (WGS) entry which is preliminary data.</text>
</comment>
<gene>
    <name evidence="1" type="ORF">LEA_00368</name>
</gene>
<name>K1UGV6_9ZZZZ</name>
<sequence length="61" mass="7035">LMDQSDNYKISFYKQGNSEPWLIVNCKKLMKQTVTGEEAKKMNPSNDGQKAYNMYVGEVIK</sequence>
<accession>K1UGV6</accession>